<dbReference type="Gene3D" id="3.60.10.10">
    <property type="entry name" value="Endonuclease/exonuclease/phosphatase"/>
    <property type="match status" value="1"/>
</dbReference>
<dbReference type="STRING" id="1499688.BN000_02881"/>
<dbReference type="PANTHER" id="PTHR14859:SF1">
    <property type="entry name" value="PGAP2-INTERACTING PROTEIN"/>
    <property type="match status" value="1"/>
</dbReference>
<dbReference type="AlphaFoldDB" id="A0A0U1NY60"/>
<keyword evidence="3" id="KW-1185">Reference proteome</keyword>
<dbReference type="PANTHER" id="PTHR14859">
    <property type="entry name" value="CALCOFLUOR WHITE HYPERSENSITIVE PROTEIN PRECURSOR"/>
    <property type="match status" value="1"/>
</dbReference>
<protein>
    <submittedName>
        <fullName evidence="2">Endonuclease/Exonuclease/phosphatase family protein</fullName>
    </submittedName>
</protein>
<keyword evidence="2" id="KW-0255">Endonuclease</keyword>
<name>A0A0U1NY60_9BACI</name>
<sequence>MTFNIHHGRGRDKQLDLNRIAEIIAGSGADIIGLNEVDKYFSKRSDNQDQIGWLAKQLNMQHAFSPSLSLRFKKTAPARQYGNALLSRYPIVNAKSHLLNILPGIVEGRSILEATLQINEKCLKINVTHLSLNPILHRKQTNFMINQFINSSDPTIIMGDWNMKPESRDWRKITHEFQDAWNIAGKGAGFTYPSLRPRSRLDYLFVSPHFRVINVDIITNNPKASDHLPLKATFSFC</sequence>
<dbReference type="EMBL" id="CVRB01000003">
    <property type="protein sequence ID" value="CRK82926.1"/>
    <property type="molecule type" value="Genomic_DNA"/>
</dbReference>
<keyword evidence="2" id="KW-0269">Exonuclease</keyword>
<dbReference type="InterPro" id="IPR005135">
    <property type="entry name" value="Endo/exonuclease/phosphatase"/>
</dbReference>
<keyword evidence="2" id="KW-0540">Nuclease</keyword>
<dbReference type="Proteomes" id="UP000199087">
    <property type="component" value="Unassembled WGS sequence"/>
</dbReference>
<dbReference type="InterPro" id="IPR051916">
    <property type="entry name" value="GPI-anchor_lipid_remodeler"/>
</dbReference>
<evidence type="ECO:0000259" key="1">
    <source>
        <dbReference type="Pfam" id="PF03372"/>
    </source>
</evidence>
<dbReference type="SUPFAM" id="SSF56219">
    <property type="entry name" value="DNase I-like"/>
    <property type="match status" value="1"/>
</dbReference>
<evidence type="ECO:0000313" key="3">
    <source>
        <dbReference type="Proteomes" id="UP000199087"/>
    </source>
</evidence>
<organism evidence="2 3">
    <name type="scientific">Neobacillus massiliamazoniensis</name>
    <dbReference type="NCBI Taxonomy" id="1499688"/>
    <lineage>
        <taxon>Bacteria</taxon>
        <taxon>Bacillati</taxon>
        <taxon>Bacillota</taxon>
        <taxon>Bacilli</taxon>
        <taxon>Bacillales</taxon>
        <taxon>Bacillaceae</taxon>
        <taxon>Neobacillus</taxon>
    </lineage>
</organism>
<dbReference type="InterPro" id="IPR036691">
    <property type="entry name" value="Endo/exonu/phosph_ase_sf"/>
</dbReference>
<dbReference type="Pfam" id="PF03372">
    <property type="entry name" value="Exo_endo_phos"/>
    <property type="match status" value="1"/>
</dbReference>
<dbReference type="RefSeq" id="WP_090635231.1">
    <property type="nucleotide sequence ID" value="NZ_CVRB01000003.1"/>
</dbReference>
<dbReference type="GO" id="GO:0006506">
    <property type="term" value="P:GPI anchor biosynthetic process"/>
    <property type="evidence" value="ECO:0007669"/>
    <property type="project" value="TreeGrafter"/>
</dbReference>
<reference evidence="3" key="1">
    <citation type="submission" date="2015-05" db="EMBL/GenBank/DDBJ databases">
        <authorList>
            <person name="Urmite Genomes"/>
        </authorList>
    </citation>
    <scope>NUCLEOTIDE SEQUENCE [LARGE SCALE GENOMIC DNA]</scope>
    <source>
        <strain evidence="3">LF1</strain>
    </source>
</reference>
<keyword evidence="2" id="KW-0378">Hydrolase</keyword>
<dbReference type="GO" id="GO:0004527">
    <property type="term" value="F:exonuclease activity"/>
    <property type="evidence" value="ECO:0007669"/>
    <property type="project" value="UniProtKB-KW"/>
</dbReference>
<dbReference type="GO" id="GO:0004519">
    <property type="term" value="F:endonuclease activity"/>
    <property type="evidence" value="ECO:0007669"/>
    <property type="project" value="UniProtKB-KW"/>
</dbReference>
<feature type="domain" description="Endonuclease/exonuclease/phosphatase" evidence="1">
    <location>
        <begin position="1"/>
        <end position="227"/>
    </location>
</feature>
<evidence type="ECO:0000313" key="2">
    <source>
        <dbReference type="EMBL" id="CRK82926.1"/>
    </source>
</evidence>
<dbReference type="GO" id="GO:0016020">
    <property type="term" value="C:membrane"/>
    <property type="evidence" value="ECO:0007669"/>
    <property type="project" value="GOC"/>
</dbReference>
<dbReference type="OrthoDB" id="155529at2"/>
<proteinExistence type="predicted"/>
<gene>
    <name evidence="2" type="ORF">BN000_02881</name>
</gene>
<accession>A0A0U1NY60</accession>